<feature type="compositionally biased region" description="Low complexity" evidence="6">
    <location>
        <begin position="15"/>
        <end position="26"/>
    </location>
</feature>
<feature type="domain" description="Zn(2)-C6 fungal-type" evidence="7">
    <location>
        <begin position="163"/>
        <end position="193"/>
    </location>
</feature>
<dbReference type="PANTHER" id="PTHR47663:SF1">
    <property type="entry name" value="XYLANOLYTIC TRANSCRIPTIONAL ACTIVATOR XLNR-RELATED"/>
    <property type="match status" value="1"/>
</dbReference>
<dbReference type="SUPFAM" id="SSF57701">
    <property type="entry name" value="Zn2/Cys6 DNA-binding domain"/>
    <property type="match status" value="1"/>
</dbReference>
<feature type="region of interest" description="Disordered" evidence="6">
    <location>
        <begin position="89"/>
        <end position="151"/>
    </location>
</feature>
<evidence type="ECO:0000256" key="3">
    <source>
        <dbReference type="ARBA" id="ARBA00023125"/>
    </source>
</evidence>
<evidence type="ECO:0000259" key="7">
    <source>
        <dbReference type="PROSITE" id="PS50048"/>
    </source>
</evidence>
<dbReference type="InterPro" id="IPR036864">
    <property type="entry name" value="Zn2-C6_fun-type_DNA-bd_sf"/>
</dbReference>
<keyword evidence="2" id="KW-0805">Transcription regulation</keyword>
<feature type="compositionally biased region" description="Pro residues" evidence="6">
    <location>
        <begin position="1"/>
        <end position="10"/>
    </location>
</feature>
<evidence type="ECO:0000313" key="8">
    <source>
        <dbReference type="EMBL" id="KAJ2904639.1"/>
    </source>
</evidence>
<keyword evidence="3" id="KW-0238">DNA-binding</keyword>
<keyword evidence="5" id="KW-0539">Nucleus</keyword>
<evidence type="ECO:0000256" key="2">
    <source>
        <dbReference type="ARBA" id="ARBA00023015"/>
    </source>
</evidence>
<dbReference type="GO" id="GO:0003677">
    <property type="term" value="F:DNA binding"/>
    <property type="evidence" value="ECO:0007669"/>
    <property type="project" value="UniProtKB-KW"/>
</dbReference>
<keyword evidence="9" id="KW-1185">Reference proteome</keyword>
<dbReference type="PROSITE" id="PS50048">
    <property type="entry name" value="ZN2_CY6_FUNGAL_2"/>
    <property type="match status" value="1"/>
</dbReference>
<dbReference type="InterPro" id="IPR001138">
    <property type="entry name" value="Zn2Cys6_DnaBD"/>
</dbReference>
<feature type="region of interest" description="Disordered" evidence="6">
    <location>
        <begin position="195"/>
        <end position="232"/>
    </location>
</feature>
<feature type="region of interest" description="Disordered" evidence="6">
    <location>
        <begin position="646"/>
        <end position="673"/>
    </location>
</feature>
<proteinExistence type="predicted"/>
<feature type="compositionally biased region" description="Low complexity" evidence="6">
    <location>
        <begin position="220"/>
        <end position="231"/>
    </location>
</feature>
<keyword evidence="4" id="KW-0804">Transcription</keyword>
<dbReference type="Pfam" id="PF00172">
    <property type="entry name" value="Zn_clus"/>
    <property type="match status" value="1"/>
</dbReference>
<evidence type="ECO:0000256" key="5">
    <source>
        <dbReference type="ARBA" id="ARBA00023242"/>
    </source>
</evidence>
<evidence type="ECO:0000256" key="4">
    <source>
        <dbReference type="ARBA" id="ARBA00023163"/>
    </source>
</evidence>
<dbReference type="GO" id="GO:0000981">
    <property type="term" value="F:DNA-binding transcription factor activity, RNA polymerase II-specific"/>
    <property type="evidence" value="ECO:0007669"/>
    <property type="project" value="InterPro"/>
</dbReference>
<dbReference type="PANTHER" id="PTHR47663">
    <property type="entry name" value="XYLANOLYTIC TRANSCRIPTIONAL ACTIVATOR XLNR-RELATED"/>
    <property type="match status" value="1"/>
</dbReference>
<dbReference type="Gene3D" id="4.10.240.10">
    <property type="entry name" value="Zn(2)-C6 fungal-type DNA-binding domain"/>
    <property type="match status" value="1"/>
</dbReference>
<keyword evidence="1" id="KW-0862">Zinc</keyword>
<dbReference type="SMART" id="SM00066">
    <property type="entry name" value="GAL4"/>
    <property type="match status" value="1"/>
</dbReference>
<dbReference type="Proteomes" id="UP001201980">
    <property type="component" value="Unassembled WGS sequence"/>
</dbReference>
<name>A0AAD5WU61_9PEZI</name>
<comment type="caution">
    <text evidence="8">The sequence shown here is derived from an EMBL/GenBank/DDBJ whole genome shotgun (WGS) entry which is preliminary data.</text>
</comment>
<dbReference type="CDD" id="cd00067">
    <property type="entry name" value="GAL4"/>
    <property type="match status" value="1"/>
</dbReference>
<feature type="region of interest" description="Disordered" evidence="6">
    <location>
        <begin position="1"/>
        <end position="39"/>
    </location>
</feature>
<reference evidence="8" key="1">
    <citation type="submission" date="2022-07" db="EMBL/GenBank/DDBJ databases">
        <title>Draft genome sequence of Zalerion maritima ATCC 34329, a (micro)plastics degrading marine fungus.</title>
        <authorList>
            <person name="Paco A."/>
            <person name="Goncalves M.F.M."/>
            <person name="Rocha-Santos T.A.P."/>
            <person name="Alves A."/>
        </authorList>
    </citation>
    <scope>NUCLEOTIDE SEQUENCE</scope>
    <source>
        <strain evidence="8">ATCC 34329</strain>
    </source>
</reference>
<dbReference type="GO" id="GO:0008270">
    <property type="term" value="F:zinc ion binding"/>
    <property type="evidence" value="ECO:0007669"/>
    <property type="project" value="InterPro"/>
</dbReference>
<organism evidence="8 9">
    <name type="scientific">Zalerion maritima</name>
    <dbReference type="NCBI Taxonomy" id="339359"/>
    <lineage>
        <taxon>Eukaryota</taxon>
        <taxon>Fungi</taxon>
        <taxon>Dikarya</taxon>
        <taxon>Ascomycota</taxon>
        <taxon>Pezizomycotina</taxon>
        <taxon>Sordariomycetes</taxon>
        <taxon>Lulworthiomycetidae</taxon>
        <taxon>Lulworthiales</taxon>
        <taxon>Lulworthiaceae</taxon>
        <taxon>Zalerion</taxon>
    </lineage>
</organism>
<evidence type="ECO:0000256" key="1">
    <source>
        <dbReference type="ARBA" id="ARBA00022833"/>
    </source>
</evidence>
<dbReference type="EMBL" id="JAKWBI020000048">
    <property type="protein sequence ID" value="KAJ2904639.1"/>
    <property type="molecule type" value="Genomic_DNA"/>
</dbReference>
<sequence length="813" mass="89037">MSSSYPPPPNDSETTEQQQQQSELTTAGGAVPVTRTADSAILDPSSSQHVAAAASTYQGLASPIAANAVITDPIVHHGLQALQAATAGTPLSPQQPSVQHQHHQHQPQTPQALEHHQQQQSYSPIASTHHAQQQYAHHHPSGPPITPVALSAPAPKMTRLRRACDMCSKRKVKCDDLGPPCTPCHDLNLECTRSREMKRRGPPNKHAEAAKLSKRPRLEPSSGSTLSPSPSNAAETLVSISAFDGGLGGSGGSIAAAGGGAPLDAELIAPYPVLSLLVDDFFTYIHPLIPFPHEPSFRQSFVNREDRTSREYLALLSSMIGCLVASFPRSAREHLKSLRNTNLFPRSITLIDRCRAVAMDARGVGFEAKREMTVYDAATSYFLGLAAGYTFQWQMFRRFMGQTMSIIRENNYHTKRSAIPSYALDFISQQSKPVDHIKEEVGKRVFWVIFVSVRSMAQLGVPQSELLIPPQTASEPYPDLPMEVDDQYILADRVLGQPEGTVSLLKGFNECVRTYLTMGPITSAELCYGLGSLPWNHQRTMINDGLRDAKQVTLGLPVELQLTPNEGTIPQSASADLEDAGYQYYPPAFPQGQPANDIRHVIAEQPAKRRKIQFEIQKANIFVSQLATRSYYVEKYFNLHDAWRESHKTTDNTGNGEESTKEGTSPEEDAETKATDASMLAEREFIVQNLLTVLASISQRNLEPNGASVINKIRQVASTLLNDRPERKGPVAQKAEEYLGQFLDILMKLEKSGRTSTAVVAAAAAAMQPQATGMGDTNMTLQDEEEELRVWADLREYQLKFAVAGGFLGEGAA</sequence>
<dbReference type="PROSITE" id="PS00463">
    <property type="entry name" value="ZN2_CY6_FUNGAL_1"/>
    <property type="match status" value="1"/>
</dbReference>
<gene>
    <name evidence="8" type="ORF">MKZ38_007475</name>
</gene>
<accession>A0AAD5WU61</accession>
<dbReference type="CDD" id="cd12148">
    <property type="entry name" value="fungal_TF_MHR"/>
    <property type="match status" value="1"/>
</dbReference>
<evidence type="ECO:0000256" key="6">
    <source>
        <dbReference type="SAM" id="MobiDB-lite"/>
    </source>
</evidence>
<evidence type="ECO:0000313" key="9">
    <source>
        <dbReference type="Proteomes" id="UP001201980"/>
    </source>
</evidence>
<protein>
    <recommendedName>
        <fullName evidence="7">Zn(2)-C6 fungal-type domain-containing protein</fullName>
    </recommendedName>
</protein>
<dbReference type="AlphaFoldDB" id="A0AAD5WU61"/>
<dbReference type="InterPro" id="IPR051439">
    <property type="entry name" value="XlnR/Xlr1"/>
</dbReference>